<dbReference type="RefSeq" id="WP_036648057.1">
    <property type="nucleotide sequence ID" value="NZ_BAVZ01000005.1"/>
</dbReference>
<dbReference type="STRING" id="1236976.JCM16418_2057"/>
<dbReference type="Proteomes" id="UP000019364">
    <property type="component" value="Unassembled WGS sequence"/>
</dbReference>
<reference evidence="2 3" key="1">
    <citation type="journal article" date="2014" name="Genome Announc.">
        <title>Draft Genome Sequence of Paenibacillus pini JCM 16418T, Isolated from the Rhizosphere of Pine Tree.</title>
        <authorList>
            <person name="Yuki M."/>
            <person name="Oshima K."/>
            <person name="Suda W."/>
            <person name="Oshida Y."/>
            <person name="Kitamura K."/>
            <person name="Iida Y."/>
            <person name="Hattori M."/>
            <person name="Ohkuma M."/>
        </authorList>
    </citation>
    <scope>NUCLEOTIDE SEQUENCE [LARGE SCALE GENOMIC DNA]</scope>
    <source>
        <strain evidence="2 3">JCM 16418</strain>
    </source>
</reference>
<organism evidence="2 3">
    <name type="scientific">Paenibacillus pini JCM 16418</name>
    <dbReference type="NCBI Taxonomy" id="1236976"/>
    <lineage>
        <taxon>Bacteria</taxon>
        <taxon>Bacillati</taxon>
        <taxon>Bacillota</taxon>
        <taxon>Bacilli</taxon>
        <taxon>Bacillales</taxon>
        <taxon>Paenibacillaceae</taxon>
        <taxon>Paenibacillus</taxon>
    </lineage>
</organism>
<feature type="domain" description="YqzN/YkzM" evidence="1">
    <location>
        <begin position="12"/>
        <end position="63"/>
    </location>
</feature>
<evidence type="ECO:0000259" key="1">
    <source>
        <dbReference type="Pfam" id="PF26160"/>
    </source>
</evidence>
<sequence length="65" mass="7529">MVFKKAIKTTTEPRYELTELKAHAQELFEVKEEVLAGAFYGEAEERFTVSEARSKIEQFMKAKVD</sequence>
<accession>W7YTS7</accession>
<protein>
    <recommendedName>
        <fullName evidence="1">YqzN/YkzM domain-containing protein</fullName>
    </recommendedName>
</protein>
<keyword evidence="3" id="KW-1185">Reference proteome</keyword>
<comment type="caution">
    <text evidence="2">The sequence shown here is derived from an EMBL/GenBank/DDBJ whole genome shotgun (WGS) entry which is preliminary data.</text>
</comment>
<dbReference type="EMBL" id="BAVZ01000005">
    <property type="protein sequence ID" value="GAF08021.1"/>
    <property type="molecule type" value="Genomic_DNA"/>
</dbReference>
<evidence type="ECO:0000313" key="2">
    <source>
        <dbReference type="EMBL" id="GAF08021.1"/>
    </source>
</evidence>
<dbReference type="eggNOG" id="ENOG50306K8">
    <property type="taxonomic scope" value="Bacteria"/>
</dbReference>
<dbReference type="Pfam" id="PF26160">
    <property type="entry name" value="YqzN_YkzM"/>
    <property type="match status" value="1"/>
</dbReference>
<gene>
    <name evidence="2" type="ORF">JCM16418_2057</name>
</gene>
<proteinExistence type="predicted"/>
<evidence type="ECO:0000313" key="3">
    <source>
        <dbReference type="Proteomes" id="UP000019364"/>
    </source>
</evidence>
<dbReference type="InterPro" id="IPR058869">
    <property type="entry name" value="YqzN_YkzM"/>
</dbReference>
<name>W7YTS7_9BACL</name>
<dbReference type="AlphaFoldDB" id="W7YTS7"/>
<dbReference type="OrthoDB" id="2628095at2"/>